<sequence>MLAVGRAGAVVLDVTDPLSVAGGRFLLQTRDGAGQCTPHDGPADIKLGLGELATIYMGAHRAYELHRANRITELRSGALRNLDAAFATERVPYCGTLF</sequence>
<name>A0A7R7YRI0_9MYCO</name>
<evidence type="ECO:0000259" key="1">
    <source>
        <dbReference type="Pfam" id="PF13530"/>
    </source>
</evidence>
<dbReference type="Pfam" id="PF13530">
    <property type="entry name" value="SCP2_2"/>
    <property type="match status" value="1"/>
</dbReference>
<protein>
    <recommendedName>
        <fullName evidence="1">Enhanced intracellular survival protein domain-containing protein</fullName>
    </recommendedName>
</protein>
<dbReference type="PANTHER" id="PTHR37817:SF1">
    <property type="entry name" value="N-ACETYLTRANSFERASE EIS"/>
    <property type="match status" value="1"/>
</dbReference>
<feature type="domain" description="Enhanced intracellular survival protein" evidence="1">
    <location>
        <begin position="8"/>
        <end position="94"/>
    </location>
</feature>
<dbReference type="AlphaFoldDB" id="A0A7R7YRI0"/>
<dbReference type="Gene3D" id="3.30.1050.10">
    <property type="entry name" value="SCP2 sterol-binding domain"/>
    <property type="match status" value="1"/>
</dbReference>
<dbReference type="EMBL" id="AP024237">
    <property type="protein sequence ID" value="BCO35563.1"/>
    <property type="molecule type" value="Genomic_DNA"/>
</dbReference>
<dbReference type="GO" id="GO:0034069">
    <property type="term" value="F:aminoglycoside N-acetyltransferase activity"/>
    <property type="evidence" value="ECO:0007669"/>
    <property type="project" value="TreeGrafter"/>
</dbReference>
<dbReference type="SUPFAM" id="SSF55718">
    <property type="entry name" value="SCP-like"/>
    <property type="match status" value="1"/>
</dbReference>
<dbReference type="InterPro" id="IPR051554">
    <property type="entry name" value="Acetyltransferase_Eis"/>
</dbReference>
<keyword evidence="3" id="KW-1185">Reference proteome</keyword>
<evidence type="ECO:0000313" key="3">
    <source>
        <dbReference type="Proteomes" id="UP000595446"/>
    </source>
</evidence>
<proteinExistence type="predicted"/>
<gene>
    <name evidence="2" type="ORF">MHEC_19960</name>
</gene>
<reference evidence="2 3" key="1">
    <citation type="submission" date="2020-12" db="EMBL/GenBank/DDBJ databases">
        <title>Complete genome sequence of Mycobacterium heckeshornense JCM 15655T, closely related to a pathogenic non-tuberculous mycobacterial species Mycobacterium xenopi.</title>
        <authorList>
            <person name="Yoshida M."/>
            <person name="Fukano H."/>
            <person name="Asakura T."/>
            <person name="Suzuki M."/>
            <person name="Hoshino Y."/>
        </authorList>
    </citation>
    <scope>NUCLEOTIDE SEQUENCE [LARGE SCALE GENOMIC DNA]</scope>
    <source>
        <strain evidence="2 3">JCM 15655</strain>
    </source>
</reference>
<dbReference type="GO" id="GO:0030649">
    <property type="term" value="P:aminoglycoside antibiotic catabolic process"/>
    <property type="evidence" value="ECO:0007669"/>
    <property type="project" value="TreeGrafter"/>
</dbReference>
<organism evidence="2 3">
    <name type="scientific">Mycobacterium heckeshornense</name>
    <dbReference type="NCBI Taxonomy" id="110505"/>
    <lineage>
        <taxon>Bacteria</taxon>
        <taxon>Bacillati</taxon>
        <taxon>Actinomycetota</taxon>
        <taxon>Actinomycetes</taxon>
        <taxon>Mycobacteriales</taxon>
        <taxon>Mycobacteriaceae</taxon>
        <taxon>Mycobacterium</taxon>
    </lineage>
</organism>
<dbReference type="PANTHER" id="PTHR37817">
    <property type="entry name" value="N-ACETYLTRANSFERASE EIS"/>
    <property type="match status" value="1"/>
</dbReference>
<dbReference type="InterPro" id="IPR025559">
    <property type="entry name" value="Eis_dom"/>
</dbReference>
<evidence type="ECO:0000313" key="2">
    <source>
        <dbReference type="EMBL" id="BCO35563.1"/>
    </source>
</evidence>
<dbReference type="InterPro" id="IPR036527">
    <property type="entry name" value="SCP2_sterol-bd_dom_sf"/>
</dbReference>
<dbReference type="Proteomes" id="UP000595446">
    <property type="component" value="Chromosome"/>
</dbReference>
<accession>A0A7R7YRI0</accession>